<feature type="transmembrane region" description="Helical" evidence="2">
    <location>
        <begin position="459"/>
        <end position="487"/>
    </location>
</feature>
<evidence type="ECO:0000256" key="1">
    <source>
        <dbReference type="SAM" id="MobiDB-lite"/>
    </source>
</evidence>
<sequence>MFGNTKPASDRTDKASEGPVHLDPSFWNSARKWTFPKSQDESNNSRWTSYKEQQDPHPGDQEPSSRMASSHTGSIIGQHVLVLLAFSLPVVAFGLVLSIPQWRNVRPEYWDNIFGHCNYNGNFTLNNKPTLSLWDRSGFLIINVAWGSMSFSAAKGLDIVWDIMVGRAGQAILAWATFKVSSQYLDLAMREEPVSYGTFEALAFVPPSLVRTARLAMDLVFYRSWSSRLAILWIICSSLFVLSFSSLASAMSGYNTNSEAVVTDSRGQAANFADYRMVQFAIHDAWRIGEPEPIFITTGGACVRKGFNDDDGKEDDDDNDTGTDQVITSYTRRDPEPQSGAEEEPFEYVPINCTMFWRTVQYVGLNGADGTSNKSSTFIFSGTRYNLSSPTLNITTSYTTASLEKLTSYLNNFHSTSTTSLKSLGEPSRSAIWIYENNTYSYDYVLDHTTCQYERSHNWGFSFLLLLLTTLILMIWALGTYGMWLYIQTRNPWYAIRSVGERHNPGGRGIYRSSWDLVEAMKKDLGSEAVVPDMSEKEIRHLLRRRNVAFNCPFHGVIGRDTLCQAPKAANGVGAAVRRRTQWKRLNQWLHSLLNRDQPAISVASQQPVLKESDYPSGTVSTLGSWKSSSVLTFSNQIAETE</sequence>
<dbReference type="AlphaFoldDB" id="A0A0D2BUM8"/>
<dbReference type="GeneID" id="27334809"/>
<feature type="compositionally biased region" description="Polar residues" evidence="1">
    <location>
        <begin position="41"/>
        <end position="51"/>
    </location>
</feature>
<evidence type="ECO:0000256" key="2">
    <source>
        <dbReference type="SAM" id="Phobius"/>
    </source>
</evidence>
<evidence type="ECO:0000313" key="3">
    <source>
        <dbReference type="EMBL" id="KIW14939.1"/>
    </source>
</evidence>
<reference evidence="3 4" key="1">
    <citation type="submission" date="2015-01" db="EMBL/GenBank/DDBJ databases">
        <title>The Genome Sequence of Exophiala spinifera CBS89968.</title>
        <authorList>
            <consortium name="The Broad Institute Genomics Platform"/>
            <person name="Cuomo C."/>
            <person name="de Hoog S."/>
            <person name="Gorbushina A."/>
            <person name="Stielow B."/>
            <person name="Teixiera M."/>
            <person name="Abouelleil A."/>
            <person name="Chapman S.B."/>
            <person name="Priest M."/>
            <person name="Young S.K."/>
            <person name="Wortman J."/>
            <person name="Nusbaum C."/>
            <person name="Birren B."/>
        </authorList>
    </citation>
    <scope>NUCLEOTIDE SEQUENCE [LARGE SCALE GENOMIC DNA]</scope>
    <source>
        <strain evidence="3 4">CBS 89968</strain>
    </source>
</reference>
<dbReference type="RefSeq" id="XP_016235155.1">
    <property type="nucleotide sequence ID" value="XM_016382053.1"/>
</dbReference>
<keyword evidence="2" id="KW-0472">Membrane</keyword>
<dbReference type="OrthoDB" id="3903561at2759"/>
<gene>
    <name evidence="3" type="ORF">PV08_07726</name>
</gene>
<name>A0A0D2BUM8_9EURO</name>
<accession>A0A0D2BUM8</accession>
<feature type="transmembrane region" description="Helical" evidence="2">
    <location>
        <begin position="229"/>
        <end position="248"/>
    </location>
</feature>
<feature type="transmembrane region" description="Helical" evidence="2">
    <location>
        <begin position="75"/>
        <end position="97"/>
    </location>
</feature>
<feature type="region of interest" description="Disordered" evidence="1">
    <location>
        <begin position="307"/>
        <end position="345"/>
    </location>
</feature>
<evidence type="ECO:0000313" key="4">
    <source>
        <dbReference type="Proteomes" id="UP000053328"/>
    </source>
</evidence>
<dbReference type="Proteomes" id="UP000053328">
    <property type="component" value="Unassembled WGS sequence"/>
</dbReference>
<keyword evidence="2" id="KW-1133">Transmembrane helix</keyword>
<feature type="region of interest" description="Disordered" evidence="1">
    <location>
        <begin position="1"/>
        <end position="70"/>
    </location>
</feature>
<keyword evidence="2" id="KW-0812">Transmembrane</keyword>
<organism evidence="3 4">
    <name type="scientific">Exophiala spinifera</name>
    <dbReference type="NCBI Taxonomy" id="91928"/>
    <lineage>
        <taxon>Eukaryota</taxon>
        <taxon>Fungi</taxon>
        <taxon>Dikarya</taxon>
        <taxon>Ascomycota</taxon>
        <taxon>Pezizomycotina</taxon>
        <taxon>Eurotiomycetes</taxon>
        <taxon>Chaetothyriomycetidae</taxon>
        <taxon>Chaetothyriales</taxon>
        <taxon>Herpotrichiellaceae</taxon>
        <taxon>Exophiala</taxon>
    </lineage>
</organism>
<proteinExistence type="predicted"/>
<feature type="compositionally biased region" description="Acidic residues" evidence="1">
    <location>
        <begin position="309"/>
        <end position="321"/>
    </location>
</feature>
<dbReference type="HOGENOM" id="CLU_020752_0_0_1"/>
<protein>
    <submittedName>
        <fullName evidence="3">Uncharacterized protein</fullName>
    </submittedName>
</protein>
<keyword evidence="4" id="KW-1185">Reference proteome</keyword>
<dbReference type="EMBL" id="KN847496">
    <property type="protein sequence ID" value="KIW14939.1"/>
    <property type="molecule type" value="Genomic_DNA"/>
</dbReference>
<dbReference type="VEuPathDB" id="FungiDB:PV08_07726"/>